<feature type="compositionally biased region" description="Polar residues" evidence="1">
    <location>
        <begin position="401"/>
        <end position="415"/>
    </location>
</feature>
<feature type="compositionally biased region" description="Basic and acidic residues" evidence="1">
    <location>
        <begin position="1174"/>
        <end position="1185"/>
    </location>
</feature>
<feature type="compositionally biased region" description="Polar residues" evidence="1">
    <location>
        <begin position="2175"/>
        <end position="2186"/>
    </location>
</feature>
<protein>
    <submittedName>
        <fullName evidence="2">Uncharacterized protein</fullName>
    </submittedName>
</protein>
<feature type="compositionally biased region" description="Basic residues" evidence="1">
    <location>
        <begin position="328"/>
        <end position="337"/>
    </location>
</feature>
<evidence type="ECO:0000256" key="1">
    <source>
        <dbReference type="SAM" id="MobiDB-lite"/>
    </source>
</evidence>
<feature type="compositionally biased region" description="Polar residues" evidence="1">
    <location>
        <begin position="1704"/>
        <end position="1722"/>
    </location>
</feature>
<feature type="compositionally biased region" description="Basic and acidic residues" evidence="1">
    <location>
        <begin position="1669"/>
        <end position="1689"/>
    </location>
</feature>
<feature type="compositionally biased region" description="Basic and acidic residues" evidence="1">
    <location>
        <begin position="338"/>
        <end position="350"/>
    </location>
</feature>
<feature type="compositionally biased region" description="Basic and acidic residues" evidence="1">
    <location>
        <begin position="1142"/>
        <end position="1158"/>
    </location>
</feature>
<feature type="region of interest" description="Disordered" evidence="1">
    <location>
        <begin position="1390"/>
        <end position="1451"/>
    </location>
</feature>
<organism evidence="2 3">
    <name type="scientific">Plasmodium fragile</name>
    <dbReference type="NCBI Taxonomy" id="5857"/>
    <lineage>
        <taxon>Eukaryota</taxon>
        <taxon>Sar</taxon>
        <taxon>Alveolata</taxon>
        <taxon>Apicomplexa</taxon>
        <taxon>Aconoidasida</taxon>
        <taxon>Haemosporida</taxon>
        <taxon>Plasmodiidae</taxon>
        <taxon>Plasmodium</taxon>
        <taxon>Plasmodium (Plasmodium)</taxon>
    </lineage>
</organism>
<dbReference type="EMBL" id="KQ001645">
    <property type="protein sequence ID" value="KJP90299.1"/>
    <property type="molecule type" value="Genomic_DNA"/>
</dbReference>
<dbReference type="VEuPathDB" id="PlasmoDB:AK88_00147"/>
<feature type="region of interest" description="Disordered" evidence="1">
    <location>
        <begin position="310"/>
        <end position="418"/>
    </location>
</feature>
<feature type="region of interest" description="Disordered" evidence="1">
    <location>
        <begin position="1944"/>
        <end position="1990"/>
    </location>
</feature>
<evidence type="ECO:0000313" key="3">
    <source>
        <dbReference type="Proteomes" id="UP000054561"/>
    </source>
</evidence>
<name>A0A0D9QTB8_PLAFR</name>
<feature type="compositionally biased region" description="Basic and acidic residues" evidence="1">
    <location>
        <begin position="317"/>
        <end position="327"/>
    </location>
</feature>
<feature type="region of interest" description="Disordered" evidence="1">
    <location>
        <begin position="1881"/>
        <end position="1917"/>
    </location>
</feature>
<feature type="compositionally biased region" description="Basic and acidic residues" evidence="1">
    <location>
        <begin position="1893"/>
        <end position="1907"/>
    </location>
</feature>
<feature type="compositionally biased region" description="Basic and acidic residues" evidence="1">
    <location>
        <begin position="1570"/>
        <end position="1598"/>
    </location>
</feature>
<reference evidence="2 3" key="1">
    <citation type="submission" date="2014-03" db="EMBL/GenBank/DDBJ databases">
        <title>The Genome Sequence of Plasmodium fragile nilgiri.</title>
        <authorList>
            <consortium name="The Broad Institute Genomics Platform"/>
            <consortium name="The Broad Institute Genome Sequencing Center for Infectious Disease"/>
            <person name="Neafsey D."/>
            <person name="Duraisingh M."/>
            <person name="Young S.K."/>
            <person name="Zeng Q."/>
            <person name="Gargeya S."/>
            <person name="Abouelleil A."/>
            <person name="Alvarado L."/>
            <person name="Chapman S.B."/>
            <person name="Gainer-Dewar J."/>
            <person name="Goldberg J."/>
            <person name="Griggs A."/>
            <person name="Gujja S."/>
            <person name="Hansen M."/>
            <person name="Howarth C."/>
            <person name="Imamovic A."/>
            <person name="Larimer J."/>
            <person name="Pearson M."/>
            <person name="Poon T.W."/>
            <person name="Priest M."/>
            <person name="Roberts A."/>
            <person name="Saif S."/>
            <person name="Shea T."/>
            <person name="Sykes S."/>
            <person name="Wortman J."/>
            <person name="Nusbaum C."/>
            <person name="Birren B."/>
        </authorList>
    </citation>
    <scope>NUCLEOTIDE SEQUENCE [LARGE SCALE GENOMIC DNA]</scope>
    <source>
        <strain evidence="3">nilgiri</strain>
    </source>
</reference>
<dbReference type="GeneID" id="24265461"/>
<dbReference type="OMA" id="PENCLWH"/>
<feature type="compositionally biased region" description="Basic and acidic residues" evidence="1">
    <location>
        <begin position="1083"/>
        <end position="1094"/>
    </location>
</feature>
<evidence type="ECO:0000313" key="2">
    <source>
        <dbReference type="EMBL" id="KJP90299.1"/>
    </source>
</evidence>
<feature type="compositionally biased region" description="Polar residues" evidence="1">
    <location>
        <begin position="843"/>
        <end position="852"/>
    </location>
</feature>
<feature type="region of interest" description="Disordered" evidence="1">
    <location>
        <begin position="1570"/>
        <end position="1868"/>
    </location>
</feature>
<feature type="region of interest" description="Disordered" evidence="1">
    <location>
        <begin position="1142"/>
        <end position="1197"/>
    </location>
</feature>
<feature type="compositionally biased region" description="Basic and acidic residues" evidence="1">
    <location>
        <begin position="1771"/>
        <end position="1807"/>
    </location>
</feature>
<feature type="compositionally biased region" description="Basic and acidic residues" evidence="1">
    <location>
        <begin position="1814"/>
        <end position="1835"/>
    </location>
</feature>
<feature type="region of interest" description="Disordered" evidence="1">
    <location>
        <begin position="841"/>
        <end position="879"/>
    </location>
</feature>
<keyword evidence="3" id="KW-1185">Reference proteome</keyword>
<feature type="region of interest" description="Disordered" evidence="1">
    <location>
        <begin position="1"/>
        <end position="63"/>
    </location>
</feature>
<feature type="region of interest" description="Disordered" evidence="1">
    <location>
        <begin position="1057"/>
        <end position="1117"/>
    </location>
</feature>
<gene>
    <name evidence="2" type="ORF">AK88_00147</name>
</gene>
<feature type="compositionally biased region" description="Basic and acidic residues" evidence="1">
    <location>
        <begin position="856"/>
        <end position="867"/>
    </location>
</feature>
<sequence>MKRTGRRPCGDPPQECPFSSGRCKSSEGNEVMDEDRRRGRESNGSSTEERLFTPNYYSGSKNNTISIKIRKNANRNLQHSEERKKKKKEEQKSFIKSLIGKIEEMYKKGLQDKERNSHKLPLESRSAFLLNEYINVEPTNNVTYRRRTPQKTVRRSDFVGINLKPFVRFKSHSKWDDSHANSTGDPRKRAIIKISNQSPHEIFNPRFINTHRSSSEYPKPANFYSLRNDVMRHNLPFWGSQRENNGIGTSVGIHHLGKLTAKEIRDPNMYDTPFVHLKPVQRCATYNPWCGGSSDANVNKAGVACHVKGTHPHRRRDNSAEKGEQKIRVRISRKGVGRKMEGDGDGRKTESVSMNKRTHHGRGPSANEHDHLGKHNERDLREKEKNKKFQVNLSLPLDNPRGNNFTEGKRTTNLGGNIKGDASSHVLFTSKGERGMNLNVKNRTNEGIRLRYAGKDGEDGESAKMCSNSTCTCDTTKHNKLLSGTYSSLGGSQQSCCRKNTKCHRSGLNIHCMDGRSEGSNSSWNRTKEETELQIHAEGTRRKSACTWNKAPDEYHVQYERGFHNKEDHKGMRKNSSQLRTRTQDNRCIMDARVVKGEHTNSYLQLEDNKKGEQIVLSDGCEPGESKNEGHKYIVEKKTDAVKDEGKILLLTQRNDKLMLDPGHEAPRQNCKMLTWGTSNSGRCSYKLDSIALKRGEKSGKGNGEKSLTCNDSLEGQQKYKNLRTITIPSDSVDGTYEEDARGRQFINDGEKFRGKHHIASSLNLSNKIASEKNSMEKYKMVQYGKSGVKKECSGCSCVCEHRENNICYNGVGENKRSRTKANQFGDTNEVLEIKDKLGRSRSVATALSNSQRNKKREEFSRDEEGRSFPWTGSSRRGVHRKAVVRNEVEKSDSDSHYKNEERLYSKGKERKKKLNMYAKGNSVSIERDVNNNSGTTHTLDRYKSHSGDYSSGVHKCVDDTKNGARDCPAWKHSQADDPENCLWHRAEQVYARSHEPISHTKEDAQKNGAHQCVVGQLGEGKIEMRASQTGNSCCLQQMGGRQDGGILTNADFEKHTNYSTNSKMRRRSDHDSSSNRKKAARKDKMDKQSEHYTRSNSHSHHSSKENFENPQSSQLSCTNRLHRESRKMRSALSGDIFAENRVSDSRSRSEMVKRADSRGVTTHSGQRRHKKEAHHEDERYDKGRRSSRWGNASSSNFCDYPGMNNIERVLYNSRVVSREEQKEGTEGGRIRRTSRGIDHGSIVHYSHGGHPYGDTKEIAEGSLGHDSNNNVSSGKGGSSPKNARQHFPVGNGSNSCVHMSHLSGSAMTSKKPTMINSDVYSDKSGGTQDKQVNMENSFRCGADNKLCSDRDEAIIRSIQSKGRESNVCCIRESVCKKGRGETFSERMVDGGRLHKGGTEQSWQKTLSNEKCRTPKTSHNYHHDDEKERRPSRRMRNSLRKDSKYSGNSYSEEASADRFAILDNLNSPHDDESDMSRSGNCVNVDVAKCGKKEGGMSCVKRQTKVSTSSAGNISNWGNILGEDSSMEETGLSYGPYSMLKERSSEDIFRKRNGNSRNQSSFTQGKCDFSKHEQHNKHERDHHMNFSHAQREPVRKGDEAGSSICLGRGRAPSRRDKWGNRGNNSGHSIDGQIDQRGTYHCRRGSKHAHSNRKGDYQEVDEITPYNGSPRMEDKKKQQNGDTNKYKEARKQTGNHKSGRSYGHSECSQRSGSISEGNTTSCSGSHAMYDKIDPSRMSRSHSSLQPEENKKRVKSSDPNLGAHHGGNRHYGKTSREWHSSHTTQGDRHRFYYSDERDREPSRGASKWDAEGSCVGERNRRDEYVDVREDGMMSDRRRTQPVANQLCGKNSKVRNIPPVDSNQQDTHKRRHSHYSSASVCIHNSEEDVTPPGNVSSHERTSEMEKKRTLQEKPNSMGHNCIGNEGINFPREIETILCNSQKGEITKGGVLPSKTNEYPPNVDTGKDNEVLSAPRDSPLMSRTTDPKTGECTQGNVTEQMDRSKLTPMIIPQKFNIVGSANVTEGPIRMENPQPNFASANNGHQIMISKTCSGVVGLQKANEYMKSELNYYLGGDNFAKGSRHCFEEANGKVVNSTEAFSRTNSVKDGIIRVNVDPSKCCSSGAVGAIDSTLGGHSDEANRLGNYKKGESHERNRDHMSNISLFSGGQYGAGSLGLPSDHTNVDATNSKVDSAPLKDPLPNGEEGNLSTFNEDKKGIGFDQQNEKINFNNGMYCYANVSSSQGVKMVNPGDTSNLRNNNTLYGPLNKGVLMSKQYSYMSDPTHRQFLQHPIVAPNSNDFNGMHYVNKAVSMPNLGSINIGGNLFNPGIGNKIGDPVHVTRNDIPSTVHTPATQLSPQQMMHPKFGKALQVPIHYGNISNGLTYNPINAGRKDLLINNRPYGGQIFYDVNGKAYIVGTNGEANASSVKNMRNYALSSYHLAIDNANQGNLNGDNLIEQTGQANMAIPAVIHGDNGMGLKKPSVVL</sequence>
<feature type="compositionally biased region" description="Basic residues" evidence="1">
    <location>
        <begin position="1638"/>
        <end position="1650"/>
    </location>
</feature>
<proteinExistence type="predicted"/>
<accession>A0A0D9QTB8</accession>
<feature type="compositionally biased region" description="Basic and acidic residues" evidence="1">
    <location>
        <begin position="34"/>
        <end position="51"/>
    </location>
</feature>
<feature type="region of interest" description="Disordered" evidence="1">
    <location>
        <begin position="2171"/>
        <end position="2203"/>
    </location>
</feature>
<dbReference type="Proteomes" id="UP000054561">
    <property type="component" value="Unassembled WGS sequence"/>
</dbReference>
<dbReference type="RefSeq" id="XP_012333221.1">
    <property type="nucleotide sequence ID" value="XM_012477798.1"/>
</dbReference>
<dbReference type="OrthoDB" id="381824at2759"/>
<feature type="compositionally biased region" description="Basic and acidic residues" evidence="1">
    <location>
        <begin position="367"/>
        <end position="387"/>
    </location>
</feature>
<feature type="region of interest" description="Disordered" evidence="1">
    <location>
        <begin position="1245"/>
        <end position="1291"/>
    </location>
</feature>